<proteinExistence type="predicted"/>
<reference evidence="2" key="3">
    <citation type="journal article" date="2017" name="Nature">
        <title>Genome sequence of the progenitor of the wheat D genome Aegilops tauschii.</title>
        <authorList>
            <person name="Luo M.C."/>
            <person name="Gu Y.Q."/>
            <person name="Puiu D."/>
            <person name="Wang H."/>
            <person name="Twardziok S.O."/>
            <person name="Deal K.R."/>
            <person name="Huo N."/>
            <person name="Zhu T."/>
            <person name="Wang L."/>
            <person name="Wang Y."/>
            <person name="McGuire P.E."/>
            <person name="Liu S."/>
            <person name="Long H."/>
            <person name="Ramasamy R.K."/>
            <person name="Rodriguez J.C."/>
            <person name="Van S.L."/>
            <person name="Yuan L."/>
            <person name="Wang Z."/>
            <person name="Xia Z."/>
            <person name="Xiao L."/>
            <person name="Anderson O.D."/>
            <person name="Ouyang S."/>
            <person name="Liang Y."/>
            <person name="Zimin A.V."/>
            <person name="Pertea G."/>
            <person name="Qi P."/>
            <person name="Bennetzen J.L."/>
            <person name="Dai X."/>
            <person name="Dawson M.W."/>
            <person name="Muller H.G."/>
            <person name="Kugler K."/>
            <person name="Rivarola-Duarte L."/>
            <person name="Spannagl M."/>
            <person name="Mayer K.F.X."/>
            <person name="Lu F.H."/>
            <person name="Bevan M.W."/>
            <person name="Leroy P."/>
            <person name="Li P."/>
            <person name="You F.M."/>
            <person name="Sun Q."/>
            <person name="Liu Z."/>
            <person name="Lyons E."/>
            <person name="Wicker T."/>
            <person name="Salzberg S.L."/>
            <person name="Devos K.M."/>
            <person name="Dvorak J."/>
        </authorList>
    </citation>
    <scope>NUCLEOTIDE SEQUENCE [LARGE SCALE GENOMIC DNA]</scope>
    <source>
        <strain evidence="2">cv. AL8/78</strain>
    </source>
</reference>
<accession>A0A453S5Z5</accession>
<reference evidence="3" key="1">
    <citation type="journal article" date="2014" name="Science">
        <title>Ancient hybridizations among the ancestral genomes of bread wheat.</title>
        <authorList>
            <consortium name="International Wheat Genome Sequencing Consortium,"/>
            <person name="Marcussen T."/>
            <person name="Sandve S.R."/>
            <person name="Heier L."/>
            <person name="Spannagl M."/>
            <person name="Pfeifer M."/>
            <person name="Jakobsen K.S."/>
            <person name="Wulff B.B."/>
            <person name="Steuernagel B."/>
            <person name="Mayer K.F."/>
            <person name="Olsen O.A."/>
        </authorList>
    </citation>
    <scope>NUCLEOTIDE SEQUENCE [LARGE SCALE GENOMIC DNA]</scope>
    <source>
        <strain evidence="3">cv. AL8/78</strain>
    </source>
</reference>
<feature type="domain" description="Reverse transcriptase zinc-binding" evidence="1">
    <location>
        <begin position="3"/>
        <end position="46"/>
    </location>
</feature>
<dbReference type="PANTHER" id="PTHR33116:SF78">
    <property type="entry name" value="OS12G0587133 PROTEIN"/>
    <property type="match status" value="1"/>
</dbReference>
<dbReference type="InterPro" id="IPR026960">
    <property type="entry name" value="RVT-Znf"/>
</dbReference>
<sequence length="142" mass="15815">LLGRCWTADRLARGGLPHADMCVLCDQVPECMEHLLAGCSFSRQVWHEVLSWCRSTTPPPSPTSGFREWWRSSYSATPATLQKGFASTSMLCAWCLWKHRKEAIFNNQTPSVSQLVSAIKEEASTWARAGAIGRACVLPVIY</sequence>
<protein>
    <recommendedName>
        <fullName evidence="1">Reverse transcriptase zinc-binding domain-containing protein</fullName>
    </recommendedName>
</protein>
<dbReference type="Proteomes" id="UP000015105">
    <property type="component" value="Chromosome 7D"/>
</dbReference>
<dbReference type="EnsemblPlants" id="AET7Gv20836100.1">
    <property type="protein sequence ID" value="AET7Gv20836100.1"/>
    <property type="gene ID" value="AET7Gv20836100"/>
</dbReference>
<dbReference type="Pfam" id="PF13966">
    <property type="entry name" value="zf-RVT"/>
    <property type="match status" value="1"/>
</dbReference>
<reference evidence="3" key="2">
    <citation type="journal article" date="2017" name="Nat. Plants">
        <title>The Aegilops tauschii genome reveals multiple impacts of transposons.</title>
        <authorList>
            <person name="Zhao G."/>
            <person name="Zou C."/>
            <person name="Li K."/>
            <person name="Wang K."/>
            <person name="Li T."/>
            <person name="Gao L."/>
            <person name="Zhang X."/>
            <person name="Wang H."/>
            <person name="Yang Z."/>
            <person name="Liu X."/>
            <person name="Jiang W."/>
            <person name="Mao L."/>
            <person name="Kong X."/>
            <person name="Jiao Y."/>
            <person name="Jia J."/>
        </authorList>
    </citation>
    <scope>NUCLEOTIDE SEQUENCE [LARGE SCALE GENOMIC DNA]</scope>
    <source>
        <strain evidence="3">cv. AL8/78</strain>
    </source>
</reference>
<reference evidence="2" key="5">
    <citation type="journal article" date="2021" name="G3 (Bethesda)">
        <title>Aegilops tauschii genome assembly Aet v5.0 features greater sequence contiguity and improved annotation.</title>
        <authorList>
            <person name="Wang L."/>
            <person name="Zhu T."/>
            <person name="Rodriguez J.C."/>
            <person name="Deal K.R."/>
            <person name="Dubcovsky J."/>
            <person name="McGuire P.E."/>
            <person name="Lux T."/>
            <person name="Spannagl M."/>
            <person name="Mayer K.F.X."/>
            <person name="Baldrich P."/>
            <person name="Meyers B.C."/>
            <person name="Huo N."/>
            <person name="Gu Y.Q."/>
            <person name="Zhou H."/>
            <person name="Devos K.M."/>
            <person name="Bennetzen J.L."/>
            <person name="Unver T."/>
            <person name="Budak H."/>
            <person name="Gulick P.J."/>
            <person name="Galiba G."/>
            <person name="Kalapos B."/>
            <person name="Nelson D.R."/>
            <person name="Li P."/>
            <person name="You F.M."/>
            <person name="Luo M.C."/>
            <person name="Dvorak J."/>
        </authorList>
    </citation>
    <scope>NUCLEOTIDE SEQUENCE [LARGE SCALE GENOMIC DNA]</scope>
    <source>
        <strain evidence="2">cv. AL8/78</strain>
    </source>
</reference>
<dbReference type="AlphaFoldDB" id="A0A453S5Z5"/>
<dbReference type="Gramene" id="AET7Gv20836100.1">
    <property type="protein sequence ID" value="AET7Gv20836100.1"/>
    <property type="gene ID" value="AET7Gv20836100"/>
</dbReference>
<organism evidence="2 3">
    <name type="scientific">Aegilops tauschii subsp. strangulata</name>
    <name type="common">Goatgrass</name>
    <dbReference type="NCBI Taxonomy" id="200361"/>
    <lineage>
        <taxon>Eukaryota</taxon>
        <taxon>Viridiplantae</taxon>
        <taxon>Streptophyta</taxon>
        <taxon>Embryophyta</taxon>
        <taxon>Tracheophyta</taxon>
        <taxon>Spermatophyta</taxon>
        <taxon>Magnoliopsida</taxon>
        <taxon>Liliopsida</taxon>
        <taxon>Poales</taxon>
        <taxon>Poaceae</taxon>
        <taxon>BOP clade</taxon>
        <taxon>Pooideae</taxon>
        <taxon>Triticodae</taxon>
        <taxon>Triticeae</taxon>
        <taxon>Triticinae</taxon>
        <taxon>Aegilops</taxon>
    </lineage>
</organism>
<name>A0A453S5Z5_AEGTS</name>
<evidence type="ECO:0000259" key="1">
    <source>
        <dbReference type="Pfam" id="PF13966"/>
    </source>
</evidence>
<evidence type="ECO:0000313" key="3">
    <source>
        <dbReference type="Proteomes" id="UP000015105"/>
    </source>
</evidence>
<dbReference type="PANTHER" id="PTHR33116">
    <property type="entry name" value="REVERSE TRANSCRIPTASE ZINC-BINDING DOMAIN-CONTAINING PROTEIN-RELATED-RELATED"/>
    <property type="match status" value="1"/>
</dbReference>
<reference evidence="2" key="4">
    <citation type="submission" date="2019-03" db="UniProtKB">
        <authorList>
            <consortium name="EnsemblPlants"/>
        </authorList>
    </citation>
    <scope>IDENTIFICATION</scope>
</reference>
<dbReference type="STRING" id="200361.A0A453S5Z5"/>
<keyword evidence="3" id="KW-1185">Reference proteome</keyword>
<evidence type="ECO:0000313" key="2">
    <source>
        <dbReference type="EnsemblPlants" id="AET7Gv20836100.1"/>
    </source>
</evidence>